<evidence type="ECO:0000313" key="1">
    <source>
        <dbReference type="EMBL" id="SAL84868.1"/>
    </source>
</evidence>
<sequence>MKRKEEVSLTTPKETKRFTVVINPEAQVRLSEFAKQGKLSQGQVSEVLIERADVDNLATAFKARRQDKVKVRATKKVLCGALEKLTPAQRKLLEQFHENDKL</sequence>
<organism evidence="1 2">
    <name type="scientific">Caballeronia terrestris</name>
    <dbReference type="NCBI Taxonomy" id="1226301"/>
    <lineage>
        <taxon>Bacteria</taxon>
        <taxon>Pseudomonadati</taxon>
        <taxon>Pseudomonadota</taxon>
        <taxon>Betaproteobacteria</taxon>
        <taxon>Burkholderiales</taxon>
        <taxon>Burkholderiaceae</taxon>
        <taxon>Caballeronia</taxon>
    </lineage>
</organism>
<evidence type="ECO:0000313" key="2">
    <source>
        <dbReference type="Proteomes" id="UP000054925"/>
    </source>
</evidence>
<comment type="caution">
    <text evidence="1">The sequence shown here is derived from an EMBL/GenBank/DDBJ whole genome shotgun (WGS) entry which is preliminary data.</text>
</comment>
<keyword evidence="2" id="KW-1185">Reference proteome</keyword>
<dbReference type="Proteomes" id="UP000054925">
    <property type="component" value="Unassembled WGS sequence"/>
</dbReference>
<reference evidence="1" key="1">
    <citation type="submission" date="2016-01" db="EMBL/GenBank/DDBJ databases">
        <authorList>
            <person name="Peeters C."/>
        </authorList>
    </citation>
    <scope>NUCLEOTIDE SEQUENCE [LARGE SCALE GENOMIC DNA]</scope>
    <source>
        <strain evidence="1">LMG 22937</strain>
    </source>
</reference>
<dbReference type="EMBL" id="FCOL02000142">
    <property type="protein sequence ID" value="SAL84868.1"/>
    <property type="molecule type" value="Genomic_DNA"/>
</dbReference>
<protein>
    <submittedName>
        <fullName evidence="1">Uncharacterized protein</fullName>
    </submittedName>
</protein>
<dbReference type="AlphaFoldDB" id="A0A158KUQ9"/>
<accession>A0A158KUQ9</accession>
<proteinExistence type="predicted"/>
<name>A0A158KUQ9_9BURK</name>
<gene>
    <name evidence="1" type="ORF">AWB67_06788</name>
</gene>